<name>A0AAV9C809_ACOCL</name>
<accession>A0AAV9C809</accession>
<dbReference type="AlphaFoldDB" id="A0AAV9C809"/>
<evidence type="ECO:0000313" key="1">
    <source>
        <dbReference type="EMBL" id="KAK1284551.1"/>
    </source>
</evidence>
<reference evidence="1" key="2">
    <citation type="submission" date="2023-06" db="EMBL/GenBank/DDBJ databases">
        <authorList>
            <person name="Ma L."/>
            <person name="Liu K.-W."/>
            <person name="Li Z."/>
            <person name="Hsiao Y.-Y."/>
            <person name="Qi Y."/>
            <person name="Fu T."/>
            <person name="Tang G."/>
            <person name="Zhang D."/>
            <person name="Sun W.-H."/>
            <person name="Liu D.-K."/>
            <person name="Li Y."/>
            <person name="Chen G.-Z."/>
            <person name="Liu X.-D."/>
            <person name="Liao X.-Y."/>
            <person name="Jiang Y.-T."/>
            <person name="Yu X."/>
            <person name="Hao Y."/>
            <person name="Huang J."/>
            <person name="Zhao X.-W."/>
            <person name="Ke S."/>
            <person name="Chen Y.-Y."/>
            <person name="Wu W.-L."/>
            <person name="Hsu J.-L."/>
            <person name="Lin Y.-F."/>
            <person name="Huang M.-D."/>
            <person name="Li C.-Y."/>
            <person name="Huang L."/>
            <person name="Wang Z.-W."/>
            <person name="Zhao X."/>
            <person name="Zhong W.-Y."/>
            <person name="Peng D.-H."/>
            <person name="Ahmad S."/>
            <person name="Lan S."/>
            <person name="Zhang J.-S."/>
            <person name="Tsai W.-C."/>
            <person name="Van De Peer Y."/>
            <person name="Liu Z.-J."/>
        </authorList>
    </citation>
    <scope>NUCLEOTIDE SEQUENCE</scope>
    <source>
        <strain evidence="1">CP</strain>
        <tissue evidence="1">Leaves</tissue>
    </source>
</reference>
<dbReference type="EMBL" id="JAUJYO010000021">
    <property type="protein sequence ID" value="KAK1284551.1"/>
    <property type="molecule type" value="Genomic_DNA"/>
</dbReference>
<gene>
    <name evidence="1" type="ORF">QJS10_CPB21g00752</name>
</gene>
<reference evidence="1" key="1">
    <citation type="journal article" date="2023" name="Nat. Commun.">
        <title>Diploid and tetraploid genomes of Acorus and the evolution of monocots.</title>
        <authorList>
            <person name="Ma L."/>
            <person name="Liu K.W."/>
            <person name="Li Z."/>
            <person name="Hsiao Y.Y."/>
            <person name="Qi Y."/>
            <person name="Fu T."/>
            <person name="Tang G.D."/>
            <person name="Zhang D."/>
            <person name="Sun W.H."/>
            <person name="Liu D.K."/>
            <person name="Li Y."/>
            <person name="Chen G.Z."/>
            <person name="Liu X.D."/>
            <person name="Liao X.Y."/>
            <person name="Jiang Y.T."/>
            <person name="Yu X."/>
            <person name="Hao Y."/>
            <person name="Huang J."/>
            <person name="Zhao X.W."/>
            <person name="Ke S."/>
            <person name="Chen Y.Y."/>
            <person name="Wu W.L."/>
            <person name="Hsu J.L."/>
            <person name="Lin Y.F."/>
            <person name="Huang M.D."/>
            <person name="Li C.Y."/>
            <person name="Huang L."/>
            <person name="Wang Z.W."/>
            <person name="Zhao X."/>
            <person name="Zhong W.Y."/>
            <person name="Peng D.H."/>
            <person name="Ahmad S."/>
            <person name="Lan S."/>
            <person name="Zhang J.S."/>
            <person name="Tsai W.C."/>
            <person name="Van de Peer Y."/>
            <person name="Liu Z.J."/>
        </authorList>
    </citation>
    <scope>NUCLEOTIDE SEQUENCE</scope>
    <source>
        <strain evidence="1">CP</strain>
    </source>
</reference>
<protein>
    <submittedName>
        <fullName evidence="1">Uncharacterized protein</fullName>
    </submittedName>
</protein>
<proteinExistence type="predicted"/>
<sequence length="117" mass="13622">MRLTTFSAFSTSRNLRILSSATPAFFAGSIAAAENRLVWFACEEEEEEEEEVLKPAMDFEPLSLSNCAAFTQNLLAHLRLISLYRSLFTDWKSRCLGVWVFKGFWRLKWRSRDWGFL</sequence>
<keyword evidence="2" id="KW-1185">Reference proteome</keyword>
<dbReference type="Proteomes" id="UP001180020">
    <property type="component" value="Unassembled WGS sequence"/>
</dbReference>
<comment type="caution">
    <text evidence="1">The sequence shown here is derived from an EMBL/GenBank/DDBJ whole genome shotgun (WGS) entry which is preliminary data.</text>
</comment>
<evidence type="ECO:0000313" key="2">
    <source>
        <dbReference type="Proteomes" id="UP001180020"/>
    </source>
</evidence>
<organism evidence="1 2">
    <name type="scientific">Acorus calamus</name>
    <name type="common">Sweet flag</name>
    <dbReference type="NCBI Taxonomy" id="4465"/>
    <lineage>
        <taxon>Eukaryota</taxon>
        <taxon>Viridiplantae</taxon>
        <taxon>Streptophyta</taxon>
        <taxon>Embryophyta</taxon>
        <taxon>Tracheophyta</taxon>
        <taxon>Spermatophyta</taxon>
        <taxon>Magnoliopsida</taxon>
        <taxon>Liliopsida</taxon>
        <taxon>Acoraceae</taxon>
        <taxon>Acorus</taxon>
    </lineage>
</organism>